<sequence>MDAYLVNNTAASSNDDMAAYLAAAYGQGNAAMGGLDIDKARWQILDLYLGSFNGV</sequence>
<proteinExistence type="predicted"/>
<dbReference type="Proteomes" id="UP001642482">
    <property type="component" value="Unassembled WGS sequence"/>
</dbReference>
<organism evidence="1 2">
    <name type="scientific">Sporothrix eucalyptigena</name>
    <dbReference type="NCBI Taxonomy" id="1812306"/>
    <lineage>
        <taxon>Eukaryota</taxon>
        <taxon>Fungi</taxon>
        <taxon>Dikarya</taxon>
        <taxon>Ascomycota</taxon>
        <taxon>Pezizomycotina</taxon>
        <taxon>Sordariomycetes</taxon>
        <taxon>Sordariomycetidae</taxon>
        <taxon>Ophiostomatales</taxon>
        <taxon>Ophiostomataceae</taxon>
        <taxon>Sporothrix</taxon>
    </lineage>
</organism>
<evidence type="ECO:0000313" key="2">
    <source>
        <dbReference type="Proteomes" id="UP001642482"/>
    </source>
</evidence>
<comment type="caution">
    <text evidence="1">The sequence shown here is derived from an EMBL/GenBank/DDBJ whole genome shotgun (WGS) entry which is preliminary data.</text>
</comment>
<accession>A0ABP0BXJ8</accession>
<dbReference type="EMBL" id="CAWUHD010000054">
    <property type="protein sequence ID" value="CAK7224313.1"/>
    <property type="molecule type" value="Genomic_DNA"/>
</dbReference>
<protein>
    <submittedName>
        <fullName evidence="1">Uncharacterized protein</fullName>
    </submittedName>
</protein>
<name>A0ABP0BXJ8_9PEZI</name>
<evidence type="ECO:0000313" key="1">
    <source>
        <dbReference type="EMBL" id="CAK7224313.1"/>
    </source>
</evidence>
<gene>
    <name evidence="1" type="ORF">SEUCBS140593_005532</name>
</gene>
<keyword evidence="2" id="KW-1185">Reference proteome</keyword>
<reference evidence="1 2" key="1">
    <citation type="submission" date="2024-01" db="EMBL/GenBank/DDBJ databases">
        <authorList>
            <person name="Allen C."/>
            <person name="Tagirdzhanova G."/>
        </authorList>
    </citation>
    <scope>NUCLEOTIDE SEQUENCE [LARGE SCALE GENOMIC DNA]</scope>
</reference>